<organism evidence="1 2">
    <name type="scientific">Baudoinia panamericana (strain UAMH 10762)</name>
    <name type="common">Angels' share fungus</name>
    <name type="synonym">Baudoinia compniacensis (strain UAMH 10762)</name>
    <dbReference type="NCBI Taxonomy" id="717646"/>
    <lineage>
        <taxon>Eukaryota</taxon>
        <taxon>Fungi</taxon>
        <taxon>Dikarya</taxon>
        <taxon>Ascomycota</taxon>
        <taxon>Pezizomycotina</taxon>
        <taxon>Dothideomycetes</taxon>
        <taxon>Dothideomycetidae</taxon>
        <taxon>Mycosphaerellales</taxon>
        <taxon>Teratosphaeriaceae</taxon>
        <taxon>Baudoinia</taxon>
    </lineage>
</organism>
<dbReference type="Proteomes" id="UP000011761">
    <property type="component" value="Unassembled WGS sequence"/>
</dbReference>
<evidence type="ECO:0000313" key="1">
    <source>
        <dbReference type="EMBL" id="EMD00778.1"/>
    </source>
</evidence>
<dbReference type="AlphaFoldDB" id="M2M162"/>
<sequence length="55" mass="5844">MLNTFNPAYGLLPASGVAVVNLQTRLPAETLTNKQTTPISCHAGCRSERSGDDEP</sequence>
<gene>
    <name evidence="1" type="ORF">BAUCODRAFT_29145</name>
</gene>
<dbReference type="KEGG" id="bcom:BAUCODRAFT_29145"/>
<evidence type="ECO:0000313" key="2">
    <source>
        <dbReference type="Proteomes" id="UP000011761"/>
    </source>
</evidence>
<proteinExistence type="predicted"/>
<dbReference type="HOGENOM" id="CLU_3031975_0_0_1"/>
<accession>M2M162</accession>
<keyword evidence="2" id="KW-1185">Reference proteome</keyword>
<dbReference type="RefSeq" id="XP_007671962.1">
    <property type="nucleotide sequence ID" value="XM_007673772.1"/>
</dbReference>
<name>M2M162_BAUPA</name>
<dbReference type="EMBL" id="KB445550">
    <property type="protein sequence ID" value="EMD00778.1"/>
    <property type="molecule type" value="Genomic_DNA"/>
</dbReference>
<protein>
    <submittedName>
        <fullName evidence="1">Uncharacterized protein</fullName>
    </submittedName>
</protein>
<dbReference type="GeneID" id="19110860"/>
<reference evidence="1 2" key="1">
    <citation type="journal article" date="2012" name="PLoS Pathog.">
        <title>Diverse lifestyles and strategies of plant pathogenesis encoded in the genomes of eighteen Dothideomycetes fungi.</title>
        <authorList>
            <person name="Ohm R.A."/>
            <person name="Feau N."/>
            <person name="Henrissat B."/>
            <person name="Schoch C.L."/>
            <person name="Horwitz B.A."/>
            <person name="Barry K.W."/>
            <person name="Condon B.J."/>
            <person name="Copeland A.C."/>
            <person name="Dhillon B."/>
            <person name="Glaser F."/>
            <person name="Hesse C.N."/>
            <person name="Kosti I."/>
            <person name="LaButti K."/>
            <person name="Lindquist E.A."/>
            <person name="Lucas S."/>
            <person name="Salamov A.A."/>
            <person name="Bradshaw R.E."/>
            <person name="Ciuffetti L."/>
            <person name="Hamelin R.C."/>
            <person name="Kema G.H.J."/>
            <person name="Lawrence C."/>
            <person name="Scott J.A."/>
            <person name="Spatafora J.W."/>
            <person name="Turgeon B.G."/>
            <person name="de Wit P.J.G.M."/>
            <person name="Zhong S."/>
            <person name="Goodwin S.B."/>
            <person name="Grigoriev I.V."/>
        </authorList>
    </citation>
    <scope>NUCLEOTIDE SEQUENCE [LARGE SCALE GENOMIC DNA]</scope>
    <source>
        <strain evidence="1 2">UAMH 10762</strain>
    </source>
</reference>